<sequence>MSIILDALRWLLAPDHTPVIVRRLWEHLLFTLAVVGAAAVMALPAGIAIGHTRRLAVVMPLVTSSARALPTLGLLTLAGLWLGIGVQAPFLALLVLALPPMLAGAYAGIASANPITVDAARAIGLNGRQLLTQVELPVAAPLIVEGIRSTTLQVVATATLAAYTADVGLGRFLFTGLKTRDYAQMLAGAVLVVALALVLDLLLILVKRAAIRLADPSSATQPEGGPR</sequence>
<gene>
    <name evidence="8" type="ORF">EII34_03810</name>
</gene>
<evidence type="ECO:0000256" key="2">
    <source>
        <dbReference type="ARBA" id="ARBA00022448"/>
    </source>
</evidence>
<dbReference type="OrthoDB" id="5244012at2"/>
<dbReference type="GO" id="GO:0055085">
    <property type="term" value="P:transmembrane transport"/>
    <property type="evidence" value="ECO:0007669"/>
    <property type="project" value="InterPro"/>
</dbReference>
<dbReference type="Proteomes" id="UP000280819">
    <property type="component" value="Unassembled WGS sequence"/>
</dbReference>
<comment type="subcellular location">
    <subcellularLocation>
        <location evidence="6">Cell membrane</location>
        <topology evidence="6">Multi-pass membrane protein</topology>
    </subcellularLocation>
    <subcellularLocation>
        <location evidence="1">Membrane</location>
        <topology evidence="1">Multi-pass membrane protein</topology>
    </subcellularLocation>
</comment>
<keyword evidence="3 6" id="KW-0812">Transmembrane</keyword>
<comment type="similarity">
    <text evidence="6">Belongs to the binding-protein-dependent transport system permease family.</text>
</comment>
<feature type="transmembrane region" description="Helical" evidence="6">
    <location>
        <begin position="182"/>
        <end position="206"/>
    </location>
</feature>
<keyword evidence="2 6" id="KW-0813">Transport</keyword>
<protein>
    <submittedName>
        <fullName evidence="8">ABC transporter permease subunit</fullName>
    </submittedName>
</protein>
<evidence type="ECO:0000259" key="7">
    <source>
        <dbReference type="PROSITE" id="PS50928"/>
    </source>
</evidence>
<reference evidence="8 9" key="1">
    <citation type="submission" date="2018-11" db="EMBL/GenBank/DDBJ databases">
        <title>Genomes From Bacteria Associated with the Canine Oral Cavity: a Test Case for Automated Genome-Based Taxonomic Assignment.</title>
        <authorList>
            <person name="Coil D.A."/>
            <person name="Jospin G."/>
            <person name="Darling A.E."/>
            <person name="Wallis C."/>
            <person name="Davis I.J."/>
            <person name="Harris S."/>
            <person name="Eisen J.A."/>
            <person name="Holcombe L.J."/>
            <person name="O'Flynn C."/>
        </authorList>
    </citation>
    <scope>NUCLEOTIDE SEQUENCE [LARGE SCALE GENOMIC DNA]</scope>
    <source>
        <strain evidence="8 9">OH887_COT-365</strain>
    </source>
</reference>
<proteinExistence type="inferred from homology"/>
<keyword evidence="5 6" id="KW-0472">Membrane</keyword>
<dbReference type="Gene3D" id="1.10.3720.10">
    <property type="entry name" value="MetI-like"/>
    <property type="match status" value="1"/>
</dbReference>
<dbReference type="PROSITE" id="PS50928">
    <property type="entry name" value="ABC_TM1"/>
    <property type="match status" value="1"/>
</dbReference>
<dbReference type="SUPFAM" id="SSF161098">
    <property type="entry name" value="MetI-like"/>
    <property type="match status" value="1"/>
</dbReference>
<evidence type="ECO:0000313" key="8">
    <source>
        <dbReference type="EMBL" id="RRD06255.1"/>
    </source>
</evidence>
<keyword evidence="4 6" id="KW-1133">Transmembrane helix</keyword>
<dbReference type="RefSeq" id="WP_124843095.1">
    <property type="nucleotide sequence ID" value="NZ_JAUNKP010000020.1"/>
</dbReference>
<dbReference type="Pfam" id="PF00528">
    <property type="entry name" value="BPD_transp_1"/>
    <property type="match status" value="1"/>
</dbReference>
<feature type="domain" description="ABC transmembrane type-1" evidence="7">
    <location>
        <begin position="28"/>
        <end position="203"/>
    </location>
</feature>
<dbReference type="PANTHER" id="PTHR30177">
    <property type="entry name" value="GLYCINE BETAINE/L-PROLINE TRANSPORT SYSTEM PERMEASE PROTEIN PROW"/>
    <property type="match status" value="1"/>
</dbReference>
<dbReference type="InterPro" id="IPR035906">
    <property type="entry name" value="MetI-like_sf"/>
</dbReference>
<dbReference type="AlphaFoldDB" id="A0A3P1TAM9"/>
<name>A0A3P1TAM9_9ACTN</name>
<dbReference type="GO" id="GO:0005886">
    <property type="term" value="C:plasma membrane"/>
    <property type="evidence" value="ECO:0007669"/>
    <property type="project" value="UniProtKB-SubCell"/>
</dbReference>
<dbReference type="InterPro" id="IPR000515">
    <property type="entry name" value="MetI-like"/>
</dbReference>
<dbReference type="InterPro" id="IPR051204">
    <property type="entry name" value="ABC_transp_perm/SBD"/>
</dbReference>
<feature type="transmembrane region" description="Helical" evidence="6">
    <location>
        <begin position="28"/>
        <end position="50"/>
    </location>
</feature>
<evidence type="ECO:0000256" key="5">
    <source>
        <dbReference type="ARBA" id="ARBA00023136"/>
    </source>
</evidence>
<evidence type="ECO:0000256" key="6">
    <source>
        <dbReference type="RuleBase" id="RU363032"/>
    </source>
</evidence>
<dbReference type="GO" id="GO:0031460">
    <property type="term" value="P:glycine betaine transport"/>
    <property type="evidence" value="ECO:0007669"/>
    <property type="project" value="TreeGrafter"/>
</dbReference>
<comment type="caution">
    <text evidence="8">The sequence shown here is derived from an EMBL/GenBank/DDBJ whole genome shotgun (WGS) entry which is preliminary data.</text>
</comment>
<evidence type="ECO:0000256" key="4">
    <source>
        <dbReference type="ARBA" id="ARBA00022989"/>
    </source>
</evidence>
<evidence type="ECO:0000256" key="1">
    <source>
        <dbReference type="ARBA" id="ARBA00004141"/>
    </source>
</evidence>
<feature type="transmembrane region" description="Helical" evidence="6">
    <location>
        <begin position="71"/>
        <end position="98"/>
    </location>
</feature>
<organism evidence="8 9">
    <name type="scientific">Arachnia propionica</name>
    <dbReference type="NCBI Taxonomy" id="1750"/>
    <lineage>
        <taxon>Bacteria</taxon>
        <taxon>Bacillati</taxon>
        <taxon>Actinomycetota</taxon>
        <taxon>Actinomycetes</taxon>
        <taxon>Propionibacteriales</taxon>
        <taxon>Propionibacteriaceae</taxon>
        <taxon>Arachnia</taxon>
    </lineage>
</organism>
<evidence type="ECO:0000313" key="9">
    <source>
        <dbReference type="Proteomes" id="UP000280819"/>
    </source>
</evidence>
<accession>A0A3P1TAM9</accession>
<evidence type="ECO:0000256" key="3">
    <source>
        <dbReference type="ARBA" id="ARBA00022692"/>
    </source>
</evidence>
<dbReference type="PANTHER" id="PTHR30177:SF33">
    <property type="entry name" value="POSSIBLE OSMOPROTECTANT (GLYCINE BETAINE_CARNITINE_CHOLINE_L-PROLINE) TRANSPORT INTEGRAL MEMBRANE PROTEIN ABC TRANSPORTER PROZ"/>
    <property type="match status" value="1"/>
</dbReference>
<dbReference type="EMBL" id="RQZG01000003">
    <property type="protein sequence ID" value="RRD06255.1"/>
    <property type="molecule type" value="Genomic_DNA"/>
</dbReference>